<dbReference type="RefSeq" id="WP_123591351.1">
    <property type="nucleotide sequence ID" value="NZ_AYKF01000088.1"/>
</dbReference>
<keyword evidence="5 9" id="KW-0028">Amino-acid biosynthesis</keyword>
<reference evidence="11 12" key="1">
    <citation type="submission" date="2013-10" db="EMBL/GenBank/DDBJ databases">
        <title>Salinisphaera halophila YIM 95161 Genome Sequencing.</title>
        <authorList>
            <person name="Lai Q."/>
            <person name="Li C."/>
            <person name="Shao Z."/>
        </authorList>
    </citation>
    <scope>NUCLEOTIDE SEQUENCE [LARGE SCALE GENOMIC DNA]</scope>
    <source>
        <strain evidence="11 12">YIM 95161</strain>
    </source>
</reference>
<dbReference type="UniPathway" id="UPA00034">
    <property type="reaction ID" value="UER00025"/>
</dbReference>
<evidence type="ECO:0000256" key="6">
    <source>
        <dbReference type="ARBA" id="ARBA00023154"/>
    </source>
</evidence>
<comment type="subcellular location">
    <subcellularLocation>
        <location evidence="9">Cytoplasm</location>
    </subcellularLocation>
</comment>
<sequence>MTLAFTKMHGLGNDFVVIDATATPIDLDTARARRIADRRFGIGCDQILLVEPPRSADADFGYRILNADGSESGQCGNGARCFARFVRENGLTDRDTITVDIRDGRMVIEALGDHHYRVALGVPEFDPARIPLAGFDAAPGYSLDDVAGSRVTFAALAIGNPHAVLRVADVDTAAVDTIGPALESHPAFPERVNVGFLEPLARDHVRLRVFERGAGETLACGSGAAAAVVAGIAAGDLDPTVAVDLPGGRARVDWAGPGEPVFLSGPAERVFDGKLVSSG</sequence>
<evidence type="ECO:0000313" key="12">
    <source>
        <dbReference type="Proteomes" id="UP000285123"/>
    </source>
</evidence>
<dbReference type="PANTHER" id="PTHR31689">
    <property type="entry name" value="DIAMINOPIMELATE EPIMERASE, CHLOROPLASTIC"/>
    <property type="match status" value="1"/>
</dbReference>
<dbReference type="Gene3D" id="3.10.310.10">
    <property type="entry name" value="Diaminopimelate Epimerase, Chain A, domain 1"/>
    <property type="match status" value="2"/>
</dbReference>
<dbReference type="Proteomes" id="UP000285123">
    <property type="component" value="Unassembled WGS sequence"/>
</dbReference>
<evidence type="ECO:0000256" key="5">
    <source>
        <dbReference type="ARBA" id="ARBA00022605"/>
    </source>
</evidence>
<evidence type="ECO:0000256" key="7">
    <source>
        <dbReference type="ARBA" id="ARBA00023235"/>
    </source>
</evidence>
<evidence type="ECO:0000256" key="4">
    <source>
        <dbReference type="ARBA" id="ARBA00022490"/>
    </source>
</evidence>
<feature type="active site" description="Proton donor" evidence="9">
    <location>
        <position position="75"/>
    </location>
</feature>
<dbReference type="PANTHER" id="PTHR31689:SF0">
    <property type="entry name" value="DIAMINOPIMELATE EPIMERASE"/>
    <property type="match status" value="1"/>
</dbReference>
<feature type="active site" description="Proton acceptor" evidence="9">
    <location>
        <position position="220"/>
    </location>
</feature>
<keyword evidence="7 9" id="KW-0413">Isomerase</keyword>
<evidence type="ECO:0000256" key="3">
    <source>
        <dbReference type="ARBA" id="ARBA00013080"/>
    </source>
</evidence>
<evidence type="ECO:0000256" key="9">
    <source>
        <dbReference type="HAMAP-Rule" id="MF_00197"/>
    </source>
</evidence>
<comment type="similarity">
    <text evidence="2 9">Belongs to the diaminopimelate epimerase family.</text>
</comment>
<feature type="site" description="Could be important to modulate the pK values of the two catalytic cysteine residues" evidence="9">
    <location>
        <position position="162"/>
    </location>
</feature>
<accession>A0A423PRH6</accession>
<feature type="binding site" evidence="9">
    <location>
        <begin position="76"/>
        <end position="77"/>
    </location>
    <ligand>
        <name>substrate</name>
    </ligand>
</feature>
<evidence type="ECO:0000256" key="10">
    <source>
        <dbReference type="PROSITE-ProRule" id="PRU10125"/>
    </source>
</evidence>
<keyword evidence="6 9" id="KW-0457">Lysine biosynthesis</keyword>
<comment type="function">
    <text evidence="9">Catalyzes the stereoinversion of LL-2,6-diaminopimelate (L,L-DAP) to meso-diaminopimelate (meso-DAP), a precursor of L-lysine and an essential component of the bacterial peptidoglycan.</text>
</comment>
<dbReference type="GO" id="GO:0005829">
    <property type="term" value="C:cytosol"/>
    <property type="evidence" value="ECO:0007669"/>
    <property type="project" value="TreeGrafter"/>
</dbReference>
<dbReference type="EC" id="5.1.1.7" evidence="3 9"/>
<dbReference type="SUPFAM" id="SSF54506">
    <property type="entry name" value="Diaminopimelate epimerase-like"/>
    <property type="match status" value="1"/>
</dbReference>
<dbReference type="Pfam" id="PF01678">
    <property type="entry name" value="DAP_epimerase"/>
    <property type="match status" value="2"/>
</dbReference>
<feature type="binding site" evidence="9">
    <location>
        <position position="13"/>
    </location>
    <ligand>
        <name>substrate</name>
    </ligand>
</feature>
<dbReference type="AlphaFoldDB" id="A0A423PRH6"/>
<protein>
    <recommendedName>
        <fullName evidence="3 9">Diaminopimelate epimerase</fullName>
        <shortName evidence="9">DAP epimerase</shortName>
        <ecNumber evidence="3 9">5.1.1.7</ecNumber>
    </recommendedName>
    <alternativeName>
        <fullName evidence="9">PLP-independent amino acid racemase</fullName>
    </alternativeName>
</protein>
<dbReference type="GO" id="GO:0009089">
    <property type="term" value="P:lysine biosynthetic process via diaminopimelate"/>
    <property type="evidence" value="ECO:0007669"/>
    <property type="project" value="UniProtKB-UniRule"/>
</dbReference>
<proteinExistence type="inferred from homology"/>
<feature type="site" description="Important for dimerization" evidence="9">
    <location>
        <position position="271"/>
    </location>
</feature>
<comment type="catalytic activity">
    <reaction evidence="8 9">
        <text>(2S,6S)-2,6-diaminopimelate = meso-2,6-diaminopimelate</text>
        <dbReference type="Rhea" id="RHEA:15393"/>
        <dbReference type="ChEBI" id="CHEBI:57609"/>
        <dbReference type="ChEBI" id="CHEBI:57791"/>
        <dbReference type="EC" id="5.1.1.7"/>
    </reaction>
</comment>
<dbReference type="HAMAP" id="MF_00197">
    <property type="entry name" value="DAP_epimerase"/>
    <property type="match status" value="1"/>
</dbReference>
<dbReference type="EMBL" id="AYKF01000088">
    <property type="protein sequence ID" value="ROO28187.1"/>
    <property type="molecule type" value="Genomic_DNA"/>
</dbReference>
<dbReference type="FunFam" id="3.10.310.10:FF:000001">
    <property type="entry name" value="Diaminopimelate epimerase"/>
    <property type="match status" value="1"/>
</dbReference>
<dbReference type="NCBIfam" id="TIGR00652">
    <property type="entry name" value="DapF"/>
    <property type="match status" value="1"/>
</dbReference>
<organism evidence="11 12">
    <name type="scientific">Salinisphaera orenii YIM 95161</name>
    <dbReference type="NCBI Taxonomy" id="1051139"/>
    <lineage>
        <taxon>Bacteria</taxon>
        <taxon>Pseudomonadati</taxon>
        <taxon>Pseudomonadota</taxon>
        <taxon>Gammaproteobacteria</taxon>
        <taxon>Salinisphaerales</taxon>
        <taxon>Salinisphaeraceae</taxon>
        <taxon>Salinisphaera</taxon>
    </lineage>
</organism>
<dbReference type="InterPro" id="IPR018510">
    <property type="entry name" value="DAP_epimerase_AS"/>
</dbReference>
<comment type="caution">
    <text evidence="11">The sequence shown here is derived from an EMBL/GenBank/DDBJ whole genome shotgun (WGS) entry which is preliminary data.</text>
</comment>
<gene>
    <name evidence="9 11" type="primary">dapF</name>
    <name evidence="11" type="ORF">SAHL_10435</name>
</gene>
<dbReference type="OrthoDB" id="9805408at2"/>
<feature type="binding site" evidence="9">
    <location>
        <position position="66"/>
    </location>
    <ligand>
        <name>substrate</name>
    </ligand>
</feature>
<feature type="active site" evidence="10">
    <location>
        <position position="75"/>
    </location>
</feature>
<evidence type="ECO:0000256" key="8">
    <source>
        <dbReference type="ARBA" id="ARBA00051712"/>
    </source>
</evidence>
<dbReference type="GO" id="GO:0008837">
    <property type="term" value="F:diaminopimelate epimerase activity"/>
    <property type="evidence" value="ECO:0007669"/>
    <property type="project" value="UniProtKB-UniRule"/>
</dbReference>
<evidence type="ECO:0000256" key="1">
    <source>
        <dbReference type="ARBA" id="ARBA00005196"/>
    </source>
</evidence>
<comment type="pathway">
    <text evidence="1 9">Amino-acid biosynthesis; L-lysine biosynthesis via DAP pathway; DL-2,6-diaminopimelate from LL-2,6-diaminopimelate: step 1/1.</text>
</comment>
<comment type="subunit">
    <text evidence="9">Homodimer.</text>
</comment>
<feature type="binding site" evidence="9">
    <location>
        <position position="46"/>
    </location>
    <ligand>
        <name>substrate</name>
    </ligand>
</feature>
<name>A0A423PRH6_9GAMM</name>
<keyword evidence="4 9" id="KW-0963">Cytoplasm</keyword>
<feature type="binding site" evidence="9">
    <location>
        <position position="160"/>
    </location>
    <ligand>
        <name>substrate</name>
    </ligand>
</feature>
<dbReference type="InterPro" id="IPR001653">
    <property type="entry name" value="DAP_epimerase_DapF"/>
</dbReference>
<feature type="site" description="Could be important to modulate the pK values of the two catalytic cysteine residues" evidence="9">
    <location>
        <position position="211"/>
    </location>
</feature>
<feature type="binding site" evidence="9">
    <location>
        <begin position="221"/>
        <end position="222"/>
    </location>
    <ligand>
        <name>substrate</name>
    </ligand>
</feature>
<evidence type="ECO:0000313" key="11">
    <source>
        <dbReference type="EMBL" id="ROO28187.1"/>
    </source>
</evidence>
<feature type="binding site" evidence="9">
    <location>
        <position position="193"/>
    </location>
    <ligand>
        <name>substrate</name>
    </ligand>
</feature>
<dbReference type="PROSITE" id="PS01326">
    <property type="entry name" value="DAP_EPIMERASE"/>
    <property type="match status" value="1"/>
</dbReference>
<feature type="binding site" evidence="9">
    <location>
        <begin position="211"/>
        <end position="212"/>
    </location>
    <ligand>
        <name>substrate</name>
    </ligand>
</feature>
<evidence type="ECO:0000256" key="2">
    <source>
        <dbReference type="ARBA" id="ARBA00010219"/>
    </source>
</evidence>